<dbReference type="EMBL" id="JBHSRS010000005">
    <property type="protein sequence ID" value="MFC6280303.1"/>
    <property type="molecule type" value="Genomic_DNA"/>
</dbReference>
<organism evidence="8 9">
    <name type="scientific">Polaromonas aquatica</name>
    <dbReference type="NCBI Taxonomy" id="332657"/>
    <lineage>
        <taxon>Bacteria</taxon>
        <taxon>Pseudomonadati</taxon>
        <taxon>Pseudomonadota</taxon>
        <taxon>Betaproteobacteria</taxon>
        <taxon>Burkholderiales</taxon>
        <taxon>Comamonadaceae</taxon>
        <taxon>Polaromonas</taxon>
    </lineage>
</organism>
<dbReference type="InterPro" id="IPR036467">
    <property type="entry name" value="LS/RS_sf"/>
</dbReference>
<comment type="catalytic activity">
    <reaction evidence="6 7">
        <text>(2S)-2-hydroxy-3-oxobutyl phosphate + 5-amino-6-(D-ribitylamino)uracil = 6,7-dimethyl-8-(1-D-ribityl)lumazine + phosphate + 2 H2O + H(+)</text>
        <dbReference type="Rhea" id="RHEA:26152"/>
        <dbReference type="ChEBI" id="CHEBI:15377"/>
        <dbReference type="ChEBI" id="CHEBI:15378"/>
        <dbReference type="ChEBI" id="CHEBI:15934"/>
        <dbReference type="ChEBI" id="CHEBI:43474"/>
        <dbReference type="ChEBI" id="CHEBI:58201"/>
        <dbReference type="ChEBI" id="CHEBI:58830"/>
        <dbReference type="EC" id="2.5.1.78"/>
    </reaction>
</comment>
<gene>
    <name evidence="7" type="primary">ribH</name>
    <name evidence="8" type="ORF">ACFQND_03530</name>
</gene>
<proteinExistence type="inferred from homology"/>
<evidence type="ECO:0000256" key="3">
    <source>
        <dbReference type="ARBA" id="ARBA00012664"/>
    </source>
</evidence>
<reference evidence="9" key="1">
    <citation type="journal article" date="2019" name="Int. J. Syst. Evol. Microbiol.">
        <title>The Global Catalogue of Microorganisms (GCM) 10K type strain sequencing project: providing services to taxonomists for standard genome sequencing and annotation.</title>
        <authorList>
            <consortium name="The Broad Institute Genomics Platform"/>
            <consortium name="The Broad Institute Genome Sequencing Center for Infectious Disease"/>
            <person name="Wu L."/>
            <person name="Ma J."/>
        </authorList>
    </citation>
    <scope>NUCLEOTIDE SEQUENCE [LARGE SCALE GENOMIC DNA]</scope>
    <source>
        <strain evidence="9">CCUG 39402</strain>
    </source>
</reference>
<name>A0ABW1TTP1_9BURK</name>
<dbReference type="Pfam" id="PF00885">
    <property type="entry name" value="DMRL_synthase"/>
    <property type="match status" value="1"/>
</dbReference>
<comment type="caution">
    <text evidence="8">The sequence shown here is derived from an EMBL/GenBank/DDBJ whole genome shotgun (WGS) entry which is preliminary data.</text>
</comment>
<feature type="active site" description="Proton donor" evidence="7">
    <location>
        <position position="87"/>
    </location>
</feature>
<keyword evidence="5 7" id="KW-0808">Transferase</keyword>
<dbReference type="GO" id="GO:0000906">
    <property type="term" value="F:6,7-dimethyl-8-ribityllumazine synthase activity"/>
    <property type="evidence" value="ECO:0007669"/>
    <property type="project" value="UniProtKB-EC"/>
</dbReference>
<feature type="binding site" evidence="7">
    <location>
        <position position="21"/>
    </location>
    <ligand>
        <name>5-amino-6-(D-ribitylamino)uracil</name>
        <dbReference type="ChEBI" id="CHEBI:15934"/>
    </ligand>
</feature>
<sequence length="160" mass="17322">MSQKNTSAPHTARFAFVQSSWHKDIVDQGRAGFLAELAKHGIAAEAVDLFEVPGAFEIPLHAKKLASSGRYAAVIACGLVVDGGLYRHDFVATAVIDGLMRVQLDTGVPVFSVVLTPHHFHEHEEHRNFFTRHLLTKGAEAAQACLQTLASLQKVEAALA</sequence>
<dbReference type="PANTHER" id="PTHR21058:SF0">
    <property type="entry name" value="6,7-DIMETHYL-8-RIBITYLLUMAZINE SYNTHASE"/>
    <property type="match status" value="1"/>
</dbReference>
<feature type="binding site" evidence="7">
    <location>
        <begin position="79"/>
        <end position="81"/>
    </location>
    <ligand>
        <name>5-amino-6-(D-ribitylamino)uracil</name>
        <dbReference type="ChEBI" id="CHEBI:15934"/>
    </ligand>
</feature>
<evidence type="ECO:0000313" key="8">
    <source>
        <dbReference type="EMBL" id="MFC6280303.1"/>
    </source>
</evidence>
<evidence type="ECO:0000256" key="5">
    <source>
        <dbReference type="ARBA" id="ARBA00022679"/>
    </source>
</evidence>
<feature type="binding site" evidence="7">
    <location>
        <position position="126"/>
    </location>
    <ligand>
        <name>(2S)-2-hydroxy-3-oxobutyl phosphate</name>
        <dbReference type="ChEBI" id="CHEBI:58830"/>
    </ligand>
</feature>
<evidence type="ECO:0000256" key="2">
    <source>
        <dbReference type="ARBA" id="ARBA00007424"/>
    </source>
</evidence>
<comment type="function">
    <text evidence="7">Catalyzes the formation of 6,7-dimethyl-8-ribityllumazine by condensation of 5-amino-6-(D-ribitylamino)uracil with 3,4-dihydroxy-2-butanone 4-phosphate. This is the penultimate step in the biosynthesis of riboflavin.</text>
</comment>
<feature type="binding site" evidence="7">
    <location>
        <position position="112"/>
    </location>
    <ligand>
        <name>5-amino-6-(D-ribitylamino)uracil</name>
        <dbReference type="ChEBI" id="CHEBI:15934"/>
    </ligand>
</feature>
<dbReference type="InterPro" id="IPR034964">
    <property type="entry name" value="LS"/>
</dbReference>
<keyword evidence="4 7" id="KW-0686">Riboflavin biosynthesis</keyword>
<dbReference type="InterPro" id="IPR002180">
    <property type="entry name" value="LS/RS"/>
</dbReference>
<evidence type="ECO:0000256" key="7">
    <source>
        <dbReference type="HAMAP-Rule" id="MF_00178"/>
    </source>
</evidence>
<evidence type="ECO:0000256" key="1">
    <source>
        <dbReference type="ARBA" id="ARBA00004917"/>
    </source>
</evidence>
<dbReference type="HAMAP" id="MF_00178">
    <property type="entry name" value="Lumazine_synth"/>
    <property type="match status" value="1"/>
</dbReference>
<dbReference type="Proteomes" id="UP001596270">
    <property type="component" value="Unassembled WGS sequence"/>
</dbReference>
<feature type="binding site" evidence="7">
    <location>
        <begin position="55"/>
        <end position="57"/>
    </location>
    <ligand>
        <name>5-amino-6-(D-ribitylamino)uracil</name>
        <dbReference type="ChEBI" id="CHEBI:15934"/>
    </ligand>
</feature>
<keyword evidence="9" id="KW-1185">Reference proteome</keyword>
<dbReference type="Gene3D" id="3.40.50.960">
    <property type="entry name" value="Lumazine/riboflavin synthase"/>
    <property type="match status" value="1"/>
</dbReference>
<evidence type="ECO:0000256" key="6">
    <source>
        <dbReference type="ARBA" id="ARBA00048785"/>
    </source>
</evidence>
<comment type="caution">
    <text evidence="7">Lacks conserved residue(s) required for the propagation of feature annotation.</text>
</comment>
<dbReference type="RefSeq" id="WP_371438906.1">
    <property type="nucleotide sequence ID" value="NZ_JBHSRS010000005.1"/>
</dbReference>
<dbReference type="SUPFAM" id="SSF52121">
    <property type="entry name" value="Lumazine synthase"/>
    <property type="match status" value="1"/>
</dbReference>
<evidence type="ECO:0000256" key="4">
    <source>
        <dbReference type="ARBA" id="ARBA00022619"/>
    </source>
</evidence>
<accession>A0ABW1TTP1</accession>
<comment type="similarity">
    <text evidence="2 7">Belongs to the DMRL synthase family.</text>
</comment>
<dbReference type="PANTHER" id="PTHR21058">
    <property type="entry name" value="6,7-DIMETHYL-8-RIBITYLLUMAZINE SYNTHASE DMRL SYNTHASE LUMAZINE SYNTHASE"/>
    <property type="match status" value="1"/>
</dbReference>
<comment type="pathway">
    <text evidence="1 7">Cofactor biosynthesis; riboflavin biosynthesis; riboflavin from 2-hydroxy-3-oxobutyl phosphate and 5-amino-6-(D-ribitylamino)uracil: step 1/2.</text>
</comment>
<evidence type="ECO:0000313" key="9">
    <source>
        <dbReference type="Proteomes" id="UP001596270"/>
    </source>
</evidence>
<protein>
    <recommendedName>
        <fullName evidence="3 7">6,7-dimethyl-8-ribityllumazine synthase</fullName>
        <shortName evidence="7">DMRL synthase</shortName>
        <shortName evidence="7">LS</shortName>
        <shortName evidence="7">Lumazine synthase</shortName>
        <ecNumber evidence="3 7">2.5.1.78</ecNumber>
    </recommendedName>
</protein>
<dbReference type="EC" id="2.5.1.78" evidence="3 7"/>
<dbReference type="NCBIfam" id="NF009084">
    <property type="entry name" value="PRK12419.1"/>
    <property type="match status" value="1"/>
</dbReference>